<dbReference type="STRING" id="74873.A0A084VRL1"/>
<keyword evidence="9" id="KW-1185">Reference proteome</keyword>
<comment type="subcellular location">
    <subcellularLocation>
        <location evidence="1">Secreted</location>
    </subcellularLocation>
</comment>
<keyword evidence="4 5" id="KW-0732">Signal</keyword>
<organism evidence="7">
    <name type="scientific">Anopheles sinensis</name>
    <name type="common">Mosquito</name>
    <dbReference type="NCBI Taxonomy" id="74873"/>
    <lineage>
        <taxon>Eukaryota</taxon>
        <taxon>Metazoa</taxon>
        <taxon>Ecdysozoa</taxon>
        <taxon>Arthropoda</taxon>
        <taxon>Hexapoda</taxon>
        <taxon>Insecta</taxon>
        <taxon>Pterygota</taxon>
        <taxon>Neoptera</taxon>
        <taxon>Endopterygota</taxon>
        <taxon>Diptera</taxon>
        <taxon>Nematocera</taxon>
        <taxon>Culicoidea</taxon>
        <taxon>Culicidae</taxon>
        <taxon>Anophelinae</taxon>
        <taxon>Anopheles</taxon>
    </lineage>
</organism>
<dbReference type="EMBL" id="KE525033">
    <property type="protein sequence ID" value="KFB40605.1"/>
    <property type="molecule type" value="Genomic_DNA"/>
</dbReference>
<dbReference type="VEuPathDB" id="VectorBase:ASIC008115"/>
<sequence>MADTVSKLIFSCFVLSAPAPAPGPAAVNYCENSFCPAGVKNIGCDPPPITGGSGCTDFKIIDLGQAEQAMIVDYFNGRRNFYASGARSPTFPQAQRMLKLTWDAELAQQANYKSRTCSSVTDDCRNTAKYSNVGQFTNELGLGEDTTEAYLQMLLFTASIINYTKTQAPSDWSNILNDKAVAVGCALSVYTDEGVSWKLFVCNFSDGGIVGSNVYVAGPTASLCTTGTDQFFSNLCSSAEVL</sequence>
<evidence type="ECO:0000256" key="5">
    <source>
        <dbReference type="SAM" id="SignalP"/>
    </source>
</evidence>
<feature type="signal peptide" evidence="5">
    <location>
        <begin position="1"/>
        <end position="16"/>
    </location>
</feature>
<dbReference type="Gene3D" id="3.40.33.10">
    <property type="entry name" value="CAP"/>
    <property type="match status" value="1"/>
</dbReference>
<dbReference type="VEuPathDB" id="VectorBase:ASIS005617"/>
<dbReference type="Proteomes" id="UP000030765">
    <property type="component" value="Unassembled WGS sequence"/>
</dbReference>
<keyword evidence="3" id="KW-0964">Secreted</keyword>
<dbReference type="OMA" id="IVCNFAR"/>
<dbReference type="PIRSF" id="PIRSF038921">
    <property type="entry name" value="P14a"/>
    <property type="match status" value="1"/>
</dbReference>
<evidence type="ECO:0000259" key="6">
    <source>
        <dbReference type="SMART" id="SM00198"/>
    </source>
</evidence>
<dbReference type="EnsemblMetazoa" id="ASIC008115-RA">
    <property type="protein sequence ID" value="ASIC008115-PA"/>
    <property type="gene ID" value="ASIC008115"/>
</dbReference>
<evidence type="ECO:0000256" key="2">
    <source>
        <dbReference type="ARBA" id="ARBA00009923"/>
    </source>
</evidence>
<dbReference type="SMART" id="SM00198">
    <property type="entry name" value="SCP"/>
    <property type="match status" value="1"/>
</dbReference>
<gene>
    <name evidence="7" type="ORF">ZHAS_00008115</name>
</gene>
<feature type="chain" id="PRO_5001783808" evidence="5">
    <location>
        <begin position="17"/>
        <end position="242"/>
    </location>
</feature>
<evidence type="ECO:0000256" key="4">
    <source>
        <dbReference type="ARBA" id="ARBA00022729"/>
    </source>
</evidence>
<dbReference type="GO" id="GO:0005576">
    <property type="term" value="C:extracellular region"/>
    <property type="evidence" value="ECO:0007669"/>
    <property type="project" value="UniProtKB-SubCell"/>
</dbReference>
<proteinExistence type="inferred from homology"/>
<feature type="domain" description="SCP" evidence="6">
    <location>
        <begin position="66"/>
        <end position="211"/>
    </location>
</feature>
<name>A0A084VRL1_ANOSI</name>
<comment type="similarity">
    <text evidence="2">Belongs to the CRISP family.</text>
</comment>
<dbReference type="EMBL" id="ATLV01015745">
    <property type="status" value="NOT_ANNOTATED_CDS"/>
    <property type="molecule type" value="Genomic_DNA"/>
</dbReference>
<accession>A0A084VRL1</accession>
<dbReference type="InterPro" id="IPR035940">
    <property type="entry name" value="CAP_sf"/>
</dbReference>
<reference evidence="7 9" key="1">
    <citation type="journal article" date="2014" name="BMC Genomics">
        <title>Genome sequence of Anopheles sinensis provides insight into genetics basis of mosquito competence for malaria parasites.</title>
        <authorList>
            <person name="Zhou D."/>
            <person name="Zhang D."/>
            <person name="Ding G."/>
            <person name="Shi L."/>
            <person name="Hou Q."/>
            <person name="Ye Y."/>
            <person name="Xu Y."/>
            <person name="Zhou H."/>
            <person name="Xiong C."/>
            <person name="Li S."/>
            <person name="Yu J."/>
            <person name="Hong S."/>
            <person name="Yu X."/>
            <person name="Zou P."/>
            <person name="Chen C."/>
            <person name="Chang X."/>
            <person name="Wang W."/>
            <person name="Lv Y."/>
            <person name="Sun Y."/>
            <person name="Ma L."/>
            <person name="Shen B."/>
            <person name="Zhu C."/>
        </authorList>
    </citation>
    <scope>NUCLEOTIDE SEQUENCE [LARGE SCALE GENOMIC DNA]</scope>
</reference>
<evidence type="ECO:0000313" key="9">
    <source>
        <dbReference type="Proteomes" id="UP000030765"/>
    </source>
</evidence>
<dbReference type="InterPro" id="IPR014044">
    <property type="entry name" value="CAP_dom"/>
</dbReference>
<dbReference type="Pfam" id="PF00188">
    <property type="entry name" value="CAP"/>
    <property type="match status" value="1"/>
</dbReference>
<evidence type="ECO:0000313" key="7">
    <source>
        <dbReference type="EMBL" id="KFB40605.1"/>
    </source>
</evidence>
<dbReference type="CDD" id="cd05380">
    <property type="entry name" value="CAP_euk"/>
    <property type="match status" value="1"/>
</dbReference>
<reference evidence="8" key="2">
    <citation type="submission" date="2020-05" db="UniProtKB">
        <authorList>
            <consortium name="EnsemblMetazoa"/>
        </authorList>
    </citation>
    <scope>IDENTIFICATION</scope>
</reference>
<evidence type="ECO:0000256" key="1">
    <source>
        <dbReference type="ARBA" id="ARBA00004613"/>
    </source>
</evidence>
<protein>
    <submittedName>
        <fullName evidence="7">AGAP006417-PA-like protein</fullName>
    </submittedName>
    <submittedName>
        <fullName evidence="8">SCP domain-containing protein</fullName>
    </submittedName>
</protein>
<evidence type="ECO:0000256" key="3">
    <source>
        <dbReference type="ARBA" id="ARBA00022525"/>
    </source>
</evidence>
<dbReference type="SUPFAM" id="SSF55797">
    <property type="entry name" value="PR-1-like"/>
    <property type="match status" value="1"/>
</dbReference>
<dbReference type="OrthoDB" id="414826at2759"/>
<dbReference type="InterPro" id="IPR034763">
    <property type="entry name" value="P14a_insect"/>
</dbReference>
<dbReference type="AlphaFoldDB" id="A0A084VRL1"/>
<evidence type="ECO:0000313" key="8">
    <source>
        <dbReference type="EnsemblMetazoa" id="ASIC008115-PA"/>
    </source>
</evidence>